<dbReference type="OrthoDB" id="6313698at2"/>
<accession>A0A094JG73</accession>
<dbReference type="Proteomes" id="UP000029264">
    <property type="component" value="Unassembled WGS sequence"/>
</dbReference>
<organism evidence="3 4">
    <name type="scientific">Shewanella mangrovi</name>
    <dbReference type="NCBI Taxonomy" id="1515746"/>
    <lineage>
        <taxon>Bacteria</taxon>
        <taxon>Pseudomonadati</taxon>
        <taxon>Pseudomonadota</taxon>
        <taxon>Gammaproteobacteria</taxon>
        <taxon>Alteromonadales</taxon>
        <taxon>Shewanellaceae</taxon>
        <taxon>Shewanella</taxon>
    </lineage>
</organism>
<name>A0A094JG73_9GAMM</name>
<sequence>MKKQFLIAALLMSCTVPALAGETHFSISGGLPYLVIPEVSYHPNQEQRWFLNYKAGLDDGVSAGFEQAVSANRRHALGVVLGALGVKNGHRHACEDNSPVRPDDANGNESGDEFDNAGCEIAYALIVAAFDNHTVNGLGVSYSYSGNGLSEAGLRVKFELGYGRIEDADFDKNGYTGGFSIGYQF</sequence>
<evidence type="ECO:0000256" key="2">
    <source>
        <dbReference type="SAM" id="SignalP"/>
    </source>
</evidence>
<dbReference type="RefSeq" id="WP_037438641.1">
    <property type="nucleotide sequence ID" value="NZ_JPEO01000001.1"/>
</dbReference>
<proteinExistence type="predicted"/>
<protein>
    <recommendedName>
        <fullName evidence="5">Outer membrane protein beta-barrel domain-containing protein</fullName>
    </recommendedName>
</protein>
<dbReference type="EMBL" id="JPEO01000001">
    <property type="protein sequence ID" value="KFZ38920.1"/>
    <property type="molecule type" value="Genomic_DNA"/>
</dbReference>
<comment type="caution">
    <text evidence="3">The sequence shown here is derived from an EMBL/GenBank/DDBJ whole genome shotgun (WGS) entry which is preliminary data.</text>
</comment>
<keyword evidence="4" id="KW-1185">Reference proteome</keyword>
<evidence type="ECO:0000313" key="4">
    <source>
        <dbReference type="Proteomes" id="UP000029264"/>
    </source>
</evidence>
<evidence type="ECO:0008006" key="5">
    <source>
        <dbReference type="Google" id="ProtNLM"/>
    </source>
</evidence>
<dbReference type="eggNOG" id="ENOG502ZCEE">
    <property type="taxonomic scope" value="Bacteria"/>
</dbReference>
<dbReference type="STRING" id="1515746.HR45_00505"/>
<evidence type="ECO:0000256" key="1">
    <source>
        <dbReference type="SAM" id="MobiDB-lite"/>
    </source>
</evidence>
<reference evidence="3 4" key="1">
    <citation type="submission" date="2014-06" db="EMBL/GenBank/DDBJ databases">
        <title>Shewanella sp. YQH10.</title>
        <authorList>
            <person name="Liu Y."/>
            <person name="Zeng R."/>
        </authorList>
    </citation>
    <scope>NUCLEOTIDE SEQUENCE [LARGE SCALE GENOMIC DNA]</scope>
    <source>
        <strain evidence="3 4">YQH10</strain>
    </source>
</reference>
<feature type="region of interest" description="Disordered" evidence="1">
    <location>
        <begin position="92"/>
        <end position="111"/>
    </location>
</feature>
<feature type="chain" id="PRO_5001905223" description="Outer membrane protein beta-barrel domain-containing protein" evidence="2">
    <location>
        <begin position="21"/>
        <end position="185"/>
    </location>
</feature>
<gene>
    <name evidence="3" type="ORF">HR45_00505</name>
</gene>
<evidence type="ECO:0000313" key="3">
    <source>
        <dbReference type="EMBL" id="KFZ38920.1"/>
    </source>
</evidence>
<dbReference type="AlphaFoldDB" id="A0A094JG73"/>
<keyword evidence="2" id="KW-0732">Signal</keyword>
<feature type="signal peptide" evidence="2">
    <location>
        <begin position="1"/>
        <end position="20"/>
    </location>
</feature>